<dbReference type="Gene3D" id="3.40.50.720">
    <property type="entry name" value="NAD(P)-binding Rossmann-like Domain"/>
    <property type="match status" value="1"/>
</dbReference>
<proteinExistence type="predicted"/>
<dbReference type="RefSeq" id="WP_078040286.1">
    <property type="nucleotide sequence ID" value="NZ_CP015820.1"/>
</dbReference>
<dbReference type="EMBL" id="CP015820">
    <property type="protein sequence ID" value="AQT41635.1"/>
    <property type="molecule type" value="Genomic_DNA"/>
</dbReference>
<dbReference type="InterPro" id="IPR051450">
    <property type="entry name" value="Gfo/Idh/MocA_Oxidoreductases"/>
</dbReference>
<dbReference type="SUPFAM" id="SSF55347">
    <property type="entry name" value="Glyceraldehyde-3-phosphate dehydrogenase-like, C-terminal domain"/>
    <property type="match status" value="1"/>
</dbReference>
<feature type="domain" description="Gfo/Idh/MocA-like oxidoreductase N-terminal" evidence="1">
    <location>
        <begin position="8"/>
        <end position="123"/>
    </location>
</feature>
<dbReference type="InterPro" id="IPR055170">
    <property type="entry name" value="GFO_IDH_MocA-like_dom"/>
</dbReference>
<dbReference type="InterPro" id="IPR036291">
    <property type="entry name" value="NAD(P)-bd_dom_sf"/>
</dbReference>
<organism evidence="3 4">
    <name type="scientific">Bartonella apihabitans</name>
    <dbReference type="NCBI Taxonomy" id="2750929"/>
    <lineage>
        <taxon>Bacteria</taxon>
        <taxon>Pseudomonadati</taxon>
        <taxon>Pseudomonadota</taxon>
        <taxon>Alphaproteobacteria</taxon>
        <taxon>Hyphomicrobiales</taxon>
        <taxon>Bartonellaceae</taxon>
        <taxon>Bartonella</taxon>
    </lineage>
</organism>
<dbReference type="PANTHER" id="PTHR43377">
    <property type="entry name" value="BILIVERDIN REDUCTASE A"/>
    <property type="match status" value="1"/>
</dbReference>
<keyword evidence="4" id="KW-1185">Reference proteome</keyword>
<dbReference type="Pfam" id="PF22725">
    <property type="entry name" value="GFO_IDH_MocA_C3"/>
    <property type="match status" value="1"/>
</dbReference>
<evidence type="ECO:0000259" key="1">
    <source>
        <dbReference type="Pfam" id="PF01408"/>
    </source>
</evidence>
<dbReference type="KEGG" id="bapa:BBC0178_001270"/>
<reference evidence="3 4" key="1">
    <citation type="submission" date="2016-11" db="EMBL/GenBank/DDBJ databases">
        <title>Comparative genomics of Bartonella apis.</title>
        <authorList>
            <person name="Engel P."/>
        </authorList>
    </citation>
    <scope>NUCLEOTIDE SEQUENCE [LARGE SCALE GENOMIC DNA]</scope>
    <source>
        <strain evidence="3 4">BBC0178</strain>
    </source>
</reference>
<dbReference type="Gene3D" id="3.30.360.10">
    <property type="entry name" value="Dihydrodipicolinate Reductase, domain 2"/>
    <property type="match status" value="1"/>
</dbReference>
<dbReference type="SUPFAM" id="SSF51735">
    <property type="entry name" value="NAD(P)-binding Rossmann-fold domains"/>
    <property type="match status" value="1"/>
</dbReference>
<dbReference type="InterPro" id="IPR000683">
    <property type="entry name" value="Gfo/Idh/MocA-like_OxRdtase_N"/>
</dbReference>
<sequence length="354" mass="39789">MAEQLKLLLSGPGLIGHKHAQLIKDLPDAELVAVVAPESSENIEFARQYNVKLYVDINKALDREHVDGVIISSPNEYHYAQALSCIERHIPVLVEKPITENIKQSLQLYKRAKQLNVPVLVGHHRTYNPLLETVKTFMESDKFGELVTFSGSVLFYKPNQYFIDGPWRTKKGGGPILINLIHEIGLVRYLCGEIKEVFAIASNRIRGYEVEDTAAITLVFKNGALGNFILSDTAASNQSWELTTGENPDYPKHDDANCYHFAGTNGSIDFPTMSARYYPLGSERSWWSSFKYEKLQRIEGPSLKLQMLHFLDVIKNGRDPRVSAMDGHMNLVVVSAILKSIETKTIVNVDEDAL</sequence>
<dbReference type="Pfam" id="PF01408">
    <property type="entry name" value="GFO_IDH_MocA"/>
    <property type="match status" value="1"/>
</dbReference>
<dbReference type="Proteomes" id="UP000189660">
    <property type="component" value="Chromosome"/>
</dbReference>
<evidence type="ECO:0000313" key="3">
    <source>
        <dbReference type="EMBL" id="AQT41635.1"/>
    </source>
</evidence>
<dbReference type="AlphaFoldDB" id="A0A1U9M8I7"/>
<name>A0A1U9M8I7_9HYPH</name>
<evidence type="ECO:0000259" key="2">
    <source>
        <dbReference type="Pfam" id="PF22725"/>
    </source>
</evidence>
<dbReference type="GO" id="GO:0000166">
    <property type="term" value="F:nucleotide binding"/>
    <property type="evidence" value="ECO:0007669"/>
    <property type="project" value="InterPro"/>
</dbReference>
<feature type="domain" description="GFO/IDH/MocA-like oxidoreductase" evidence="2">
    <location>
        <begin position="133"/>
        <end position="268"/>
    </location>
</feature>
<protein>
    <submittedName>
        <fullName evidence="3">Dehydrogenase</fullName>
    </submittedName>
</protein>
<evidence type="ECO:0000313" key="4">
    <source>
        <dbReference type="Proteomes" id="UP000189660"/>
    </source>
</evidence>
<dbReference type="OrthoDB" id="9792935at2"/>
<accession>A0A1U9M8I7</accession>
<gene>
    <name evidence="3" type="ORF">BBC0178_001270</name>
</gene>
<dbReference type="PANTHER" id="PTHR43377:SF8">
    <property type="entry name" value="BLR3664 PROTEIN"/>
    <property type="match status" value="1"/>
</dbReference>